<evidence type="ECO:0000259" key="1">
    <source>
        <dbReference type="PROSITE" id="PS50181"/>
    </source>
</evidence>
<dbReference type="OMA" id="SHELANC"/>
<evidence type="ECO:0000313" key="3">
    <source>
        <dbReference type="Proteomes" id="UP000002058"/>
    </source>
</evidence>
<feature type="domain" description="F-box" evidence="1">
    <location>
        <begin position="17"/>
        <end position="66"/>
    </location>
</feature>
<sequence>MSLSLIPPHLRMPAENRGTLQGLPSEMIQKIACFLPTDRDVGNLMKTCKRFTEVLTPPSSGIWRSMFLSEYDPYPPDKTSIEIKWEYQFRRIIFRKPITFENGEESFKYFGEGDVKRGRTSLNVEVLTKLLEDSEFFHRPIVGYNTAVPAKPTLRLERPFRALREDYDIAIAYGISSEGRLSLFNGGHIDLEQLLHVRNFWKRHLTSSEEYSFRPSYKTAAQPKAWDVAFGERLEFATSWTGYYSCIHPYTGIENLLERQTCADFGTHMERIPHVFFKIDSDPILPAMRQLLEHAFPSAPSAFDREWFSATWWAEEEEDYLYSILGYCESLPGTHGGSPGWRRACFMQYEWCTIGYEIFEDLADFYLLDPDQWKNYFEWVTGYEAVMLPGGQIMIGRWYNMQSDPVWEGGPLIFWRAP</sequence>
<dbReference type="RefSeq" id="XP_002584955.1">
    <property type="nucleotide sequence ID" value="XM_002584909.1"/>
</dbReference>
<dbReference type="eggNOG" id="ENOG502S3DJ">
    <property type="taxonomic scope" value="Eukaryota"/>
</dbReference>
<dbReference type="SUPFAM" id="SSF81383">
    <property type="entry name" value="F-box domain"/>
    <property type="match status" value="1"/>
</dbReference>
<accession>C4JT55</accession>
<gene>
    <name evidence="2" type="ORF">UREG_05644</name>
</gene>
<evidence type="ECO:0000313" key="2">
    <source>
        <dbReference type="EMBL" id="EEP80802.1"/>
    </source>
</evidence>
<name>C4JT55_UNCRE</name>
<dbReference type="PROSITE" id="PS50181">
    <property type="entry name" value="FBOX"/>
    <property type="match status" value="1"/>
</dbReference>
<dbReference type="InterPro" id="IPR001810">
    <property type="entry name" value="F-box_dom"/>
</dbReference>
<dbReference type="HOGENOM" id="CLU_030054_1_0_1"/>
<reference evidence="3" key="1">
    <citation type="journal article" date="2009" name="Genome Res.">
        <title>Comparative genomic analyses of the human fungal pathogens Coccidioides and their relatives.</title>
        <authorList>
            <person name="Sharpton T.J."/>
            <person name="Stajich J.E."/>
            <person name="Rounsley S.D."/>
            <person name="Gardner M.J."/>
            <person name="Wortman J.R."/>
            <person name="Jordar V.S."/>
            <person name="Maiti R."/>
            <person name="Kodira C.D."/>
            <person name="Neafsey D.E."/>
            <person name="Zeng Q."/>
            <person name="Hung C.-Y."/>
            <person name="McMahan C."/>
            <person name="Muszewska A."/>
            <person name="Grynberg M."/>
            <person name="Mandel M.A."/>
            <person name="Kellner E.M."/>
            <person name="Barker B.M."/>
            <person name="Galgiani J.N."/>
            <person name="Orbach M.J."/>
            <person name="Kirkland T.N."/>
            <person name="Cole G.T."/>
            <person name="Henn M.R."/>
            <person name="Birren B.W."/>
            <person name="Taylor J.W."/>
        </authorList>
    </citation>
    <scope>NUCLEOTIDE SEQUENCE [LARGE SCALE GENOMIC DNA]</scope>
    <source>
        <strain evidence="3">UAMH 1704</strain>
    </source>
</reference>
<dbReference type="GeneID" id="8439282"/>
<dbReference type="EMBL" id="CH476617">
    <property type="protein sequence ID" value="EEP80802.1"/>
    <property type="molecule type" value="Genomic_DNA"/>
</dbReference>
<proteinExistence type="predicted"/>
<dbReference type="STRING" id="336963.C4JT55"/>
<dbReference type="InParanoid" id="C4JT55"/>
<dbReference type="VEuPathDB" id="FungiDB:UREG_05644"/>
<dbReference type="InterPro" id="IPR036047">
    <property type="entry name" value="F-box-like_dom_sf"/>
</dbReference>
<organism evidence="2 3">
    <name type="scientific">Uncinocarpus reesii (strain UAMH 1704)</name>
    <dbReference type="NCBI Taxonomy" id="336963"/>
    <lineage>
        <taxon>Eukaryota</taxon>
        <taxon>Fungi</taxon>
        <taxon>Dikarya</taxon>
        <taxon>Ascomycota</taxon>
        <taxon>Pezizomycotina</taxon>
        <taxon>Eurotiomycetes</taxon>
        <taxon>Eurotiomycetidae</taxon>
        <taxon>Onygenales</taxon>
        <taxon>Onygenaceae</taxon>
        <taxon>Uncinocarpus</taxon>
    </lineage>
</organism>
<dbReference type="Proteomes" id="UP000002058">
    <property type="component" value="Unassembled WGS sequence"/>
</dbReference>
<dbReference type="OrthoDB" id="6339427at2759"/>
<dbReference type="AlphaFoldDB" id="C4JT55"/>
<dbReference type="KEGG" id="ure:UREG_05644"/>
<keyword evidence="3" id="KW-1185">Reference proteome</keyword>
<protein>
    <recommendedName>
        <fullName evidence="1">F-box domain-containing protein</fullName>
    </recommendedName>
</protein>